<name>A0AAU7G8W8_9MICO</name>
<sequence>MRIVYDPELDIAHVVFGDAAAPGGRLATVGGIPAGSYVDAEFDAAGRLVGFEVIGATRVLPPEVLAGAEPA</sequence>
<dbReference type="AlphaFoldDB" id="A0AAU7G8W8"/>
<organism evidence="1">
    <name type="scientific">Leifsonia sp. NPDC080035</name>
    <dbReference type="NCBI Taxonomy" id="3143936"/>
    <lineage>
        <taxon>Bacteria</taxon>
        <taxon>Bacillati</taxon>
        <taxon>Actinomycetota</taxon>
        <taxon>Actinomycetes</taxon>
        <taxon>Micrococcales</taxon>
        <taxon>Microbacteriaceae</taxon>
        <taxon>Leifsonia</taxon>
    </lineage>
</organism>
<gene>
    <name evidence="1" type="ORF">AAME72_10085</name>
</gene>
<accession>A0AAU7G8W8</accession>
<protein>
    <submittedName>
        <fullName evidence="1">DUF2283 domain-containing protein</fullName>
    </submittedName>
</protein>
<dbReference type="RefSeq" id="WP_348786433.1">
    <property type="nucleotide sequence ID" value="NZ_CP157390.1"/>
</dbReference>
<reference evidence="1" key="1">
    <citation type="submission" date="2024-05" db="EMBL/GenBank/DDBJ databases">
        <title>The Natural Products Discovery Center: Release of the First 8490 Sequenced Strains for Exploring Actinobacteria Biosynthetic Diversity.</title>
        <authorList>
            <person name="Kalkreuter E."/>
            <person name="Kautsar S.A."/>
            <person name="Yang D."/>
            <person name="Bader C.D."/>
            <person name="Teijaro C.N."/>
            <person name="Fluegel L."/>
            <person name="Davis C.M."/>
            <person name="Simpson J.R."/>
            <person name="Lauterbach L."/>
            <person name="Steele A.D."/>
            <person name="Gui C."/>
            <person name="Meng S."/>
            <person name="Li G."/>
            <person name="Viehrig K."/>
            <person name="Ye F."/>
            <person name="Su P."/>
            <person name="Kiefer A.F."/>
            <person name="Nichols A."/>
            <person name="Cepeda A.J."/>
            <person name="Yan W."/>
            <person name="Fan B."/>
            <person name="Jiang Y."/>
            <person name="Adhikari A."/>
            <person name="Zheng C.-J."/>
            <person name="Schuster L."/>
            <person name="Cowan T.M."/>
            <person name="Smanski M.J."/>
            <person name="Chevrette M.G."/>
            <person name="de Carvalho L.P.S."/>
            <person name="Shen B."/>
        </authorList>
    </citation>
    <scope>NUCLEOTIDE SEQUENCE</scope>
    <source>
        <strain evidence="1">NPDC080035</strain>
    </source>
</reference>
<dbReference type="EMBL" id="CP157390">
    <property type="protein sequence ID" value="XBM46448.1"/>
    <property type="molecule type" value="Genomic_DNA"/>
</dbReference>
<proteinExistence type="predicted"/>
<evidence type="ECO:0000313" key="1">
    <source>
        <dbReference type="EMBL" id="XBM46448.1"/>
    </source>
</evidence>